<evidence type="ECO:0000313" key="3">
    <source>
        <dbReference type="Proteomes" id="UP000189796"/>
    </source>
</evidence>
<evidence type="ECO:0000313" key="2">
    <source>
        <dbReference type="EMBL" id="SHH00258.1"/>
    </source>
</evidence>
<dbReference type="EMBL" id="LT670817">
    <property type="protein sequence ID" value="SHH00258.1"/>
    <property type="molecule type" value="Genomic_DNA"/>
</dbReference>
<gene>
    <name evidence="2" type="ORF">SAMN05443248_3336</name>
</gene>
<evidence type="ECO:0000256" key="1">
    <source>
        <dbReference type="SAM" id="MobiDB-lite"/>
    </source>
</evidence>
<proteinExistence type="predicted"/>
<accession>A0A1M5PEW9</accession>
<organism evidence="2 3">
    <name type="scientific">Bradyrhizobium erythrophlei</name>
    <dbReference type="NCBI Taxonomy" id="1437360"/>
    <lineage>
        <taxon>Bacteria</taxon>
        <taxon>Pseudomonadati</taxon>
        <taxon>Pseudomonadota</taxon>
        <taxon>Alphaproteobacteria</taxon>
        <taxon>Hyphomicrobiales</taxon>
        <taxon>Nitrobacteraceae</taxon>
        <taxon>Bradyrhizobium</taxon>
    </lineage>
</organism>
<dbReference type="AlphaFoldDB" id="A0A1M5PEW9"/>
<name>A0A1M5PEW9_9BRAD</name>
<feature type="compositionally biased region" description="Polar residues" evidence="1">
    <location>
        <begin position="28"/>
        <end position="39"/>
    </location>
</feature>
<sequence length="39" mass="4194">MGVAALISAQPANGKRSDGMRPLPTDIRNYSNFTNMNPS</sequence>
<dbReference type="Proteomes" id="UP000189796">
    <property type="component" value="Chromosome I"/>
</dbReference>
<protein>
    <submittedName>
        <fullName evidence="2">Uncharacterized protein</fullName>
    </submittedName>
</protein>
<reference evidence="2 3" key="1">
    <citation type="submission" date="2016-11" db="EMBL/GenBank/DDBJ databases">
        <authorList>
            <person name="Jaros S."/>
            <person name="Januszkiewicz K."/>
            <person name="Wedrychowicz H."/>
        </authorList>
    </citation>
    <scope>NUCLEOTIDE SEQUENCE [LARGE SCALE GENOMIC DNA]</scope>
    <source>
        <strain evidence="2 3">GAS138</strain>
    </source>
</reference>
<feature type="region of interest" description="Disordered" evidence="1">
    <location>
        <begin position="1"/>
        <end position="39"/>
    </location>
</feature>